<dbReference type="InterPro" id="IPR020568">
    <property type="entry name" value="Ribosomal_Su5_D2-typ_SF"/>
</dbReference>
<dbReference type="Pfam" id="PF00288">
    <property type="entry name" value="GHMP_kinases_N"/>
    <property type="match status" value="1"/>
</dbReference>
<feature type="compositionally biased region" description="Acidic residues" evidence="5">
    <location>
        <begin position="392"/>
        <end position="413"/>
    </location>
</feature>
<feature type="compositionally biased region" description="Basic and acidic residues" evidence="5">
    <location>
        <begin position="273"/>
        <end position="289"/>
    </location>
</feature>
<gene>
    <name evidence="7" type="ORF">DFQ27_008495</name>
</gene>
<keyword evidence="8" id="KW-1185">Reference proteome</keyword>
<dbReference type="InterPro" id="IPR036554">
    <property type="entry name" value="GHMP_kinase_C_sf"/>
</dbReference>
<feature type="compositionally biased region" description="Polar residues" evidence="5">
    <location>
        <begin position="1"/>
        <end position="11"/>
    </location>
</feature>
<feature type="region of interest" description="Disordered" evidence="5">
    <location>
        <begin position="1"/>
        <end position="24"/>
    </location>
</feature>
<evidence type="ECO:0000313" key="8">
    <source>
        <dbReference type="Proteomes" id="UP000807716"/>
    </source>
</evidence>
<sequence>MYGSTDDTSPTRQRRRQRQRSRRIPQGVDVVATAPARIDLAGGWTDTPPVCFEHGARVVNMAVSINGKHPFMVRGRRTPRLSIVLPHGDPAVKHEFTTREELDDHQDPTAPCALLKACIVASGILDDFSSSSSSSSDEQDEDEDEQEQEEEGQEQEHKDDERGVSDRKKDRENNIQHLSCRRPDPRGHQLEQGKQQQQQQTSLTTIISTPMTRAVHLVQQRRSPQETFNCSTTGESCTTNTNTNTTTTTTTTTMPYPSPLTPVPKDGLLGHGETSKTLKGEVCRPKSGDGDDGPASSSARRSTMTNDALSSTSTSTSPIPGPSPSPSPRRTPSPSSSSSLEDVLRRTGGGIEMEMTSTLPVGSGMGTSSILAAAALAVLSTLQGRRWQRETGEEELEGEDNDDEEEEEEEGEEREEREVKKADGESGQRKRKRRGDGRLALGRGRQQRRSMTSMTRRSGSGSINSRTMTTDELLTKTLEVEQRMRTGGGWQDQVGGVLPGLKVGAMERQTQEQPLQLSTRVLDMADETVAAIDQRLLLIYTGQTRLAANLLQTVLGQWAGRDPLVVRTMRELVEDATLCEAKLEQGDLASVGEIMTRYFSLKRYLSSTRLDQPPVVAELTRLLTPFMDGSVLAGAGGGGFLAVLLREGVDREAVVQQVREQLGRQDRAALGLTEESEQSMWAWQARIDRQGLYVRVEERIE</sequence>
<keyword evidence="2" id="KW-0547">Nucleotide-binding</keyword>
<dbReference type="SUPFAM" id="SSF54211">
    <property type="entry name" value="Ribosomal protein S5 domain 2-like"/>
    <property type="match status" value="1"/>
</dbReference>
<dbReference type="Gene3D" id="3.30.230.10">
    <property type="match status" value="1"/>
</dbReference>
<comment type="caution">
    <text evidence="7">The sequence shown here is derived from an EMBL/GenBank/DDBJ whole genome shotgun (WGS) entry which is preliminary data.</text>
</comment>
<feature type="compositionally biased region" description="Acidic residues" evidence="5">
    <location>
        <begin position="137"/>
        <end position="153"/>
    </location>
</feature>
<feature type="compositionally biased region" description="Low complexity" evidence="5">
    <location>
        <begin position="127"/>
        <end position="136"/>
    </location>
</feature>
<evidence type="ECO:0000256" key="4">
    <source>
        <dbReference type="ARBA" id="ARBA00022840"/>
    </source>
</evidence>
<name>A0A9P6PQE7_9FUNG</name>
<dbReference type="PANTHER" id="PTHR32463">
    <property type="entry name" value="L-FUCOSE KINASE"/>
    <property type="match status" value="1"/>
</dbReference>
<dbReference type="PANTHER" id="PTHR32463:SF0">
    <property type="entry name" value="L-FUCOSE KINASE"/>
    <property type="match status" value="1"/>
</dbReference>
<feature type="compositionally biased region" description="Low complexity" evidence="5">
    <location>
        <begin position="238"/>
        <end position="253"/>
    </location>
</feature>
<dbReference type="GO" id="GO:0050201">
    <property type="term" value="F:fucokinase activity"/>
    <property type="evidence" value="ECO:0007669"/>
    <property type="project" value="TreeGrafter"/>
</dbReference>
<reference evidence="7" key="1">
    <citation type="journal article" date="2020" name="Fungal Divers.">
        <title>Resolving the Mortierellaceae phylogeny through synthesis of multi-gene phylogenetics and phylogenomics.</title>
        <authorList>
            <person name="Vandepol N."/>
            <person name="Liber J."/>
            <person name="Desiro A."/>
            <person name="Na H."/>
            <person name="Kennedy M."/>
            <person name="Barry K."/>
            <person name="Grigoriev I.V."/>
            <person name="Miller A.N."/>
            <person name="O'Donnell K."/>
            <person name="Stajich J.E."/>
            <person name="Bonito G."/>
        </authorList>
    </citation>
    <scope>NUCLEOTIDE SEQUENCE</scope>
    <source>
        <strain evidence="7">BC1065</strain>
    </source>
</reference>
<feature type="compositionally biased region" description="Polar residues" evidence="5">
    <location>
        <begin position="300"/>
        <end position="309"/>
    </location>
</feature>
<dbReference type="PRINTS" id="PR00959">
    <property type="entry name" value="MEVGALKINASE"/>
</dbReference>
<evidence type="ECO:0000313" key="7">
    <source>
        <dbReference type="EMBL" id="KAG0251835.1"/>
    </source>
</evidence>
<dbReference type="GO" id="GO:0005524">
    <property type="term" value="F:ATP binding"/>
    <property type="evidence" value="ECO:0007669"/>
    <property type="project" value="UniProtKB-KW"/>
</dbReference>
<dbReference type="OrthoDB" id="271303at2759"/>
<dbReference type="AlphaFoldDB" id="A0A9P6PQE7"/>
<dbReference type="GO" id="GO:0042352">
    <property type="term" value="P:GDP-L-fucose salvage"/>
    <property type="evidence" value="ECO:0007669"/>
    <property type="project" value="TreeGrafter"/>
</dbReference>
<dbReference type="InterPro" id="IPR006204">
    <property type="entry name" value="GHMP_kinase_N_dom"/>
</dbReference>
<feature type="compositionally biased region" description="Low complexity" evidence="5">
    <location>
        <begin position="438"/>
        <end position="462"/>
    </location>
</feature>
<dbReference type="Proteomes" id="UP000807716">
    <property type="component" value="Unassembled WGS sequence"/>
</dbReference>
<dbReference type="Gene3D" id="3.30.230.120">
    <property type="match status" value="2"/>
</dbReference>
<feature type="region of interest" description="Disordered" evidence="5">
    <location>
        <begin position="127"/>
        <end position="201"/>
    </location>
</feature>
<dbReference type="InterPro" id="IPR014721">
    <property type="entry name" value="Ribsml_uS5_D2-typ_fold_subgr"/>
</dbReference>
<dbReference type="InterPro" id="IPR052203">
    <property type="entry name" value="GHMP_Kinase-Related"/>
</dbReference>
<accession>A0A9P6PQE7</accession>
<keyword evidence="4" id="KW-0067">ATP-binding</keyword>
<dbReference type="SUPFAM" id="SSF55060">
    <property type="entry name" value="GHMP Kinase, C-terminal domain"/>
    <property type="match status" value="1"/>
</dbReference>
<feature type="region of interest" description="Disordered" evidence="5">
    <location>
        <begin position="388"/>
        <end position="466"/>
    </location>
</feature>
<dbReference type="EMBL" id="JAAAJB010000715">
    <property type="protein sequence ID" value="KAG0251835.1"/>
    <property type="molecule type" value="Genomic_DNA"/>
</dbReference>
<keyword evidence="1" id="KW-0808">Transferase</keyword>
<feature type="compositionally biased region" description="Basic residues" evidence="5">
    <location>
        <begin position="12"/>
        <end position="23"/>
    </location>
</feature>
<organism evidence="7 8">
    <name type="scientific">Actinomortierella ambigua</name>
    <dbReference type="NCBI Taxonomy" id="1343610"/>
    <lineage>
        <taxon>Eukaryota</taxon>
        <taxon>Fungi</taxon>
        <taxon>Fungi incertae sedis</taxon>
        <taxon>Mucoromycota</taxon>
        <taxon>Mortierellomycotina</taxon>
        <taxon>Mortierellomycetes</taxon>
        <taxon>Mortierellales</taxon>
        <taxon>Mortierellaceae</taxon>
        <taxon>Actinomortierella</taxon>
    </lineage>
</organism>
<feature type="compositionally biased region" description="Pro residues" evidence="5">
    <location>
        <begin position="319"/>
        <end position="331"/>
    </location>
</feature>
<evidence type="ECO:0000256" key="2">
    <source>
        <dbReference type="ARBA" id="ARBA00022741"/>
    </source>
</evidence>
<feature type="region of interest" description="Disordered" evidence="5">
    <location>
        <begin position="217"/>
        <end position="343"/>
    </location>
</feature>
<feature type="compositionally biased region" description="Basic and acidic residues" evidence="5">
    <location>
        <begin position="414"/>
        <end position="428"/>
    </location>
</feature>
<evidence type="ECO:0000259" key="6">
    <source>
        <dbReference type="Pfam" id="PF00288"/>
    </source>
</evidence>
<feature type="compositionally biased region" description="Basic and acidic residues" evidence="5">
    <location>
        <begin position="154"/>
        <end position="174"/>
    </location>
</feature>
<protein>
    <recommendedName>
        <fullName evidence="6">GHMP kinase N-terminal domain-containing protein</fullName>
    </recommendedName>
</protein>
<evidence type="ECO:0000256" key="5">
    <source>
        <dbReference type="SAM" id="MobiDB-lite"/>
    </source>
</evidence>
<feature type="compositionally biased region" description="Polar residues" evidence="5">
    <location>
        <begin position="220"/>
        <end position="237"/>
    </location>
</feature>
<feature type="domain" description="GHMP kinase N-terminal" evidence="6">
    <location>
        <begin position="342"/>
        <end position="390"/>
    </location>
</feature>
<keyword evidence="3" id="KW-0418">Kinase</keyword>
<evidence type="ECO:0000256" key="3">
    <source>
        <dbReference type="ARBA" id="ARBA00022777"/>
    </source>
</evidence>
<feature type="compositionally biased region" description="Basic and acidic residues" evidence="5">
    <location>
        <begin position="181"/>
        <end position="191"/>
    </location>
</feature>
<evidence type="ECO:0000256" key="1">
    <source>
        <dbReference type="ARBA" id="ARBA00022679"/>
    </source>
</evidence>
<proteinExistence type="predicted"/>